<dbReference type="FunFam" id="1.10.10.10:FF:000479">
    <property type="entry name" value="Predicted protein"/>
    <property type="match status" value="1"/>
</dbReference>
<name>A0ABD3PMW2_9STRA</name>
<feature type="region of interest" description="Disordered" evidence="5">
    <location>
        <begin position="279"/>
        <end position="451"/>
    </location>
</feature>
<comment type="caution">
    <text evidence="7">The sequence shown here is derived from an EMBL/GenBank/DDBJ whole genome shotgun (WGS) entry which is preliminary data.</text>
</comment>
<feature type="compositionally biased region" description="Low complexity" evidence="5">
    <location>
        <begin position="415"/>
        <end position="426"/>
    </location>
</feature>
<evidence type="ECO:0000313" key="7">
    <source>
        <dbReference type="EMBL" id="KAL3787680.1"/>
    </source>
</evidence>
<protein>
    <recommendedName>
        <fullName evidence="6">HSF-type DNA-binding domain-containing protein</fullName>
    </recommendedName>
</protein>
<evidence type="ECO:0000259" key="6">
    <source>
        <dbReference type="SMART" id="SM00415"/>
    </source>
</evidence>
<dbReference type="SMART" id="SM00415">
    <property type="entry name" value="HSF"/>
    <property type="match status" value="1"/>
</dbReference>
<dbReference type="EMBL" id="JALLPJ020000600">
    <property type="protein sequence ID" value="KAL3787680.1"/>
    <property type="molecule type" value="Genomic_DNA"/>
</dbReference>
<evidence type="ECO:0000256" key="5">
    <source>
        <dbReference type="SAM" id="MobiDB-lite"/>
    </source>
</evidence>
<evidence type="ECO:0000256" key="2">
    <source>
        <dbReference type="ARBA" id="ARBA00023125"/>
    </source>
</evidence>
<dbReference type="PANTHER" id="PTHR10015:SF206">
    <property type="entry name" value="HSF-TYPE DNA-BINDING DOMAIN-CONTAINING PROTEIN"/>
    <property type="match status" value="1"/>
</dbReference>
<feature type="compositionally biased region" description="Low complexity" evidence="5">
    <location>
        <begin position="34"/>
        <end position="43"/>
    </location>
</feature>
<keyword evidence="8" id="KW-1185">Reference proteome</keyword>
<evidence type="ECO:0000256" key="4">
    <source>
        <dbReference type="RuleBase" id="RU004020"/>
    </source>
</evidence>
<dbReference type="PRINTS" id="PR00056">
    <property type="entry name" value="HSFDOMAIN"/>
</dbReference>
<evidence type="ECO:0000313" key="8">
    <source>
        <dbReference type="Proteomes" id="UP001530400"/>
    </source>
</evidence>
<keyword evidence="3" id="KW-0539">Nucleus</keyword>
<feature type="region of interest" description="Disordered" evidence="5">
    <location>
        <begin position="1"/>
        <end position="100"/>
    </location>
</feature>
<dbReference type="GO" id="GO:0005634">
    <property type="term" value="C:nucleus"/>
    <property type="evidence" value="ECO:0007669"/>
    <property type="project" value="UniProtKB-SubCell"/>
</dbReference>
<sequence>MSTPIGTKSVVDKADTAAVEEEATTEETNEKSTDSAAATTDAAVAQKEGSDAQKDEGSDAPKDDSAPDPTDVNNELISPTAAHKVVTKLQPAVPGRHEPRAQYSETIFPRKLYDILCNPEFSHAISWMPHGRSWKVLNKEYFMAEICPQYFSQSRFESFIRQVNGWGFRRIRKEGPDRSSYYHESFLRGFPHLIEQLRRPTPGEKARDTREEPDFNAVAPLPQLTRGPMMKVGKTAGGLNGMGPIRSSFDAVPPKDHPSYPPFMGAPWGPGPPPPYFSFAPHPHQYPPLGAPSPSSPYRGGPPPPHPHGFSYPPPSGWGIPPPGPNLNSNEQQEFNHPPIGYPYPPPYDPHFYSYPPHPATPQHGRPQGDSAAQTPKRDREETANNGQSEHSPKRPPVMQQHHAMPPHGPPPPMGYYYPSMYGVMMTPRKEADKALETPGPTVSDEVDPSK</sequence>
<accession>A0ABD3PMW2</accession>
<dbReference type="Proteomes" id="UP001530400">
    <property type="component" value="Unassembled WGS sequence"/>
</dbReference>
<dbReference type="InterPro" id="IPR036390">
    <property type="entry name" value="WH_DNA-bd_sf"/>
</dbReference>
<organism evidence="7 8">
    <name type="scientific">Cyclotella atomus</name>
    <dbReference type="NCBI Taxonomy" id="382360"/>
    <lineage>
        <taxon>Eukaryota</taxon>
        <taxon>Sar</taxon>
        <taxon>Stramenopiles</taxon>
        <taxon>Ochrophyta</taxon>
        <taxon>Bacillariophyta</taxon>
        <taxon>Coscinodiscophyceae</taxon>
        <taxon>Thalassiosirophycidae</taxon>
        <taxon>Stephanodiscales</taxon>
        <taxon>Stephanodiscaceae</taxon>
        <taxon>Cyclotella</taxon>
    </lineage>
</organism>
<dbReference type="PANTHER" id="PTHR10015">
    <property type="entry name" value="HEAT SHOCK TRANSCRIPTION FACTOR"/>
    <property type="match status" value="1"/>
</dbReference>
<proteinExistence type="inferred from homology"/>
<comment type="subcellular location">
    <subcellularLocation>
        <location evidence="1">Nucleus</location>
    </subcellularLocation>
</comment>
<reference evidence="7 8" key="1">
    <citation type="submission" date="2024-10" db="EMBL/GenBank/DDBJ databases">
        <title>Updated reference genomes for cyclostephanoid diatoms.</title>
        <authorList>
            <person name="Roberts W.R."/>
            <person name="Alverson A.J."/>
        </authorList>
    </citation>
    <scope>NUCLEOTIDE SEQUENCE [LARGE SCALE GENOMIC DNA]</scope>
    <source>
        <strain evidence="7 8">AJA010-31</strain>
    </source>
</reference>
<feature type="compositionally biased region" description="Pro residues" evidence="5">
    <location>
        <begin position="340"/>
        <end position="349"/>
    </location>
</feature>
<dbReference type="Gene3D" id="1.10.10.10">
    <property type="entry name" value="Winged helix-like DNA-binding domain superfamily/Winged helix DNA-binding domain"/>
    <property type="match status" value="1"/>
</dbReference>
<dbReference type="GO" id="GO:0003677">
    <property type="term" value="F:DNA binding"/>
    <property type="evidence" value="ECO:0007669"/>
    <property type="project" value="UniProtKB-KW"/>
</dbReference>
<evidence type="ECO:0000256" key="3">
    <source>
        <dbReference type="ARBA" id="ARBA00023242"/>
    </source>
</evidence>
<feature type="domain" description="HSF-type DNA-binding" evidence="6">
    <location>
        <begin position="104"/>
        <end position="200"/>
    </location>
</feature>
<dbReference type="InterPro" id="IPR036388">
    <property type="entry name" value="WH-like_DNA-bd_sf"/>
</dbReference>
<gene>
    <name evidence="7" type="ORF">ACHAWO_000480</name>
</gene>
<dbReference type="SUPFAM" id="SSF46785">
    <property type="entry name" value="Winged helix' DNA-binding domain"/>
    <property type="match status" value="1"/>
</dbReference>
<dbReference type="AlphaFoldDB" id="A0ABD3PMW2"/>
<dbReference type="InterPro" id="IPR000232">
    <property type="entry name" value="HSF_DNA-bd"/>
</dbReference>
<feature type="compositionally biased region" description="Polar residues" evidence="5">
    <location>
        <begin position="326"/>
        <end position="335"/>
    </location>
</feature>
<keyword evidence="2" id="KW-0238">DNA-binding</keyword>
<dbReference type="Pfam" id="PF00447">
    <property type="entry name" value="HSF_DNA-bind"/>
    <property type="match status" value="1"/>
</dbReference>
<feature type="compositionally biased region" description="Pro residues" evidence="5">
    <location>
        <begin position="284"/>
        <end position="325"/>
    </location>
</feature>
<feature type="compositionally biased region" description="Acidic residues" evidence="5">
    <location>
        <begin position="18"/>
        <end position="27"/>
    </location>
</feature>
<comment type="similarity">
    <text evidence="4">Belongs to the HSF family.</text>
</comment>
<feature type="compositionally biased region" description="Basic and acidic residues" evidence="5">
    <location>
        <begin position="48"/>
        <end position="65"/>
    </location>
</feature>
<evidence type="ECO:0000256" key="1">
    <source>
        <dbReference type="ARBA" id="ARBA00004123"/>
    </source>
</evidence>